<protein>
    <submittedName>
        <fullName evidence="1">Uncharacterized protein</fullName>
    </submittedName>
</protein>
<sequence length="84" mass="9412">MSNNSDGNRLSGRGDVYRSTITSGEVDPWQQSTAEYKTLADKSSDDILSEYLLLELGQSKKEIFNFVHLSQSMRVANINSKLLI</sequence>
<dbReference type="Proteomes" id="UP001160148">
    <property type="component" value="Unassembled WGS sequence"/>
</dbReference>
<dbReference type="EMBL" id="CARXXK010000001">
    <property type="protein sequence ID" value="CAI6343543.1"/>
    <property type="molecule type" value="Genomic_DNA"/>
</dbReference>
<name>A0AAV0VLK0_9HEMI</name>
<accession>A0AAV0VLK0</accession>
<keyword evidence="2" id="KW-1185">Reference proteome</keyword>
<proteinExistence type="predicted"/>
<evidence type="ECO:0000313" key="2">
    <source>
        <dbReference type="Proteomes" id="UP001160148"/>
    </source>
</evidence>
<gene>
    <name evidence="1" type="ORF">MEUPH1_LOCUS796</name>
</gene>
<dbReference type="AlphaFoldDB" id="A0AAV0VLK0"/>
<organism evidence="1 2">
    <name type="scientific">Macrosiphum euphorbiae</name>
    <name type="common">potato aphid</name>
    <dbReference type="NCBI Taxonomy" id="13131"/>
    <lineage>
        <taxon>Eukaryota</taxon>
        <taxon>Metazoa</taxon>
        <taxon>Ecdysozoa</taxon>
        <taxon>Arthropoda</taxon>
        <taxon>Hexapoda</taxon>
        <taxon>Insecta</taxon>
        <taxon>Pterygota</taxon>
        <taxon>Neoptera</taxon>
        <taxon>Paraneoptera</taxon>
        <taxon>Hemiptera</taxon>
        <taxon>Sternorrhyncha</taxon>
        <taxon>Aphidomorpha</taxon>
        <taxon>Aphidoidea</taxon>
        <taxon>Aphididae</taxon>
        <taxon>Macrosiphini</taxon>
        <taxon>Macrosiphum</taxon>
    </lineage>
</organism>
<reference evidence="1 2" key="1">
    <citation type="submission" date="2023-01" db="EMBL/GenBank/DDBJ databases">
        <authorList>
            <person name="Whitehead M."/>
        </authorList>
    </citation>
    <scope>NUCLEOTIDE SEQUENCE [LARGE SCALE GENOMIC DNA]</scope>
</reference>
<evidence type="ECO:0000313" key="1">
    <source>
        <dbReference type="EMBL" id="CAI6343543.1"/>
    </source>
</evidence>
<comment type="caution">
    <text evidence="1">The sequence shown here is derived from an EMBL/GenBank/DDBJ whole genome shotgun (WGS) entry which is preliminary data.</text>
</comment>